<dbReference type="InterPro" id="IPR029068">
    <property type="entry name" value="Glyas_Bleomycin-R_OHBP_Dase"/>
</dbReference>
<accession>H5SLE1</accession>
<organism evidence="3">
    <name type="scientific">uncultured prokaryote</name>
    <dbReference type="NCBI Taxonomy" id="198431"/>
    <lineage>
        <taxon>unclassified sequences</taxon>
        <taxon>environmental samples</taxon>
    </lineage>
</organism>
<feature type="domain" description="VOC" evidence="2">
    <location>
        <begin position="158"/>
        <end position="295"/>
    </location>
</feature>
<keyword evidence="1" id="KW-0479">Metal-binding</keyword>
<dbReference type="AlphaFoldDB" id="H5SLE1"/>
<sequence>MAFTRIHHVGIVVSDLAEAKRIWCDIMGFQVDESRSPLPEGRHVPWDNVNILDVPVGESEIEINRANDPNTGTGRYLQRWGPSIHHLCLYSTDIDADVERLKRYGLQQLGQTTGSPNQRTGTRVAFFHPRTCMGVLLEIWHNVGNPPPKRGTSPYFSHIHHFGWVVPWSMRNDFLRLMEAFGLEVDSSRSPLPHGRPASDNVRIYDFPIGESEIEVSFPQDETSGTARYMARRGGPAPHHVCLYAPDIDKAVAHLKAQGLQQIGELPPPTPGRRQRVAWFHPKSTGGVLLEIWHNVPQ</sequence>
<dbReference type="InterPro" id="IPR037523">
    <property type="entry name" value="VOC_core"/>
</dbReference>
<reference evidence="3" key="2">
    <citation type="journal article" date="2012" name="PLoS ONE">
        <title>A Deeply Branching Thermophilic Bacterium with an Ancient Acetyl-CoA Pathway Dominates a Subsurface Ecosystem.</title>
        <authorList>
            <person name="Takami H."/>
            <person name="Noguchi H."/>
            <person name="Takaki Y."/>
            <person name="Uchiyama I."/>
            <person name="Toyoda A."/>
            <person name="Nishi S."/>
            <person name="Chee G.-J."/>
            <person name="Arai W."/>
            <person name="Nunoura T."/>
            <person name="Itoh T."/>
            <person name="Hattori M."/>
            <person name="Takai K."/>
        </authorList>
    </citation>
    <scope>NUCLEOTIDE SEQUENCE</scope>
</reference>
<evidence type="ECO:0000313" key="3">
    <source>
        <dbReference type="EMBL" id="BAL56977.1"/>
    </source>
</evidence>
<dbReference type="GO" id="GO:0004493">
    <property type="term" value="F:methylmalonyl-CoA epimerase activity"/>
    <property type="evidence" value="ECO:0007669"/>
    <property type="project" value="TreeGrafter"/>
</dbReference>
<dbReference type="GO" id="GO:0046491">
    <property type="term" value="P:L-methylmalonyl-CoA metabolic process"/>
    <property type="evidence" value="ECO:0007669"/>
    <property type="project" value="TreeGrafter"/>
</dbReference>
<dbReference type="Gene3D" id="3.10.180.10">
    <property type="entry name" value="2,3-Dihydroxybiphenyl 1,2-Dioxygenase, domain 1"/>
    <property type="match status" value="2"/>
</dbReference>
<dbReference type="InterPro" id="IPR051785">
    <property type="entry name" value="MMCE/EMCE_epimerase"/>
</dbReference>
<gene>
    <name evidence="3" type="ORF">HGMM_F46A05C16</name>
</gene>
<dbReference type="PROSITE" id="PS51819">
    <property type="entry name" value="VOC"/>
    <property type="match status" value="2"/>
</dbReference>
<evidence type="ECO:0000256" key="1">
    <source>
        <dbReference type="ARBA" id="ARBA00022723"/>
    </source>
</evidence>
<proteinExistence type="predicted"/>
<dbReference type="SUPFAM" id="SSF54593">
    <property type="entry name" value="Glyoxalase/Bleomycin resistance protein/Dihydroxybiphenyl dioxygenase"/>
    <property type="match status" value="2"/>
</dbReference>
<dbReference type="Pfam" id="PF13669">
    <property type="entry name" value="Glyoxalase_4"/>
    <property type="match status" value="2"/>
</dbReference>
<evidence type="ECO:0000259" key="2">
    <source>
        <dbReference type="PROSITE" id="PS51819"/>
    </source>
</evidence>
<feature type="domain" description="VOC" evidence="2">
    <location>
        <begin position="5"/>
        <end position="142"/>
    </location>
</feature>
<name>H5SLE1_9ZZZZ</name>
<protein>
    <submittedName>
        <fullName evidence="3">Methylmalonyl-CoA epimerase</fullName>
    </submittedName>
</protein>
<dbReference type="PANTHER" id="PTHR43048">
    <property type="entry name" value="METHYLMALONYL-COA EPIMERASE"/>
    <property type="match status" value="1"/>
</dbReference>
<dbReference type="PANTHER" id="PTHR43048:SF3">
    <property type="entry name" value="METHYLMALONYL-COA EPIMERASE, MITOCHONDRIAL"/>
    <property type="match status" value="1"/>
</dbReference>
<dbReference type="GO" id="GO:0046872">
    <property type="term" value="F:metal ion binding"/>
    <property type="evidence" value="ECO:0007669"/>
    <property type="project" value="UniProtKB-KW"/>
</dbReference>
<dbReference type="EMBL" id="AP011763">
    <property type="protein sequence ID" value="BAL56977.1"/>
    <property type="molecule type" value="Genomic_DNA"/>
</dbReference>
<reference evidence="3" key="1">
    <citation type="journal article" date="2005" name="Environ. Microbiol.">
        <title>Genetic and functional properties of uncultivated thermophilic crenarchaeotes from a subsurface gold mine as revealed by analysis of genome fragments.</title>
        <authorList>
            <person name="Nunoura T."/>
            <person name="Hirayama H."/>
            <person name="Takami H."/>
            <person name="Oida H."/>
            <person name="Nishi S."/>
            <person name="Shimamura S."/>
            <person name="Suzuki Y."/>
            <person name="Inagaki F."/>
            <person name="Takai K."/>
            <person name="Nealson K.H."/>
            <person name="Horikoshi K."/>
        </authorList>
    </citation>
    <scope>NUCLEOTIDE SEQUENCE</scope>
</reference>